<keyword evidence="4" id="KW-1185">Reference proteome</keyword>
<dbReference type="AlphaFoldDB" id="A0A3M7Q0R7"/>
<gene>
    <name evidence="3" type="ORF">BpHYR1_002336</name>
</gene>
<dbReference type="InterPro" id="IPR039875">
    <property type="entry name" value="LENG1-like"/>
</dbReference>
<comment type="caution">
    <text evidence="3">The sequence shown here is derived from an EMBL/GenBank/DDBJ whole genome shotgun (WGS) entry which is preliminary data.</text>
</comment>
<reference evidence="3 4" key="1">
    <citation type="journal article" date="2018" name="Sci. Rep.">
        <title>Genomic signatures of local adaptation to the degree of environmental predictability in rotifers.</title>
        <authorList>
            <person name="Franch-Gras L."/>
            <person name="Hahn C."/>
            <person name="Garcia-Roger E.M."/>
            <person name="Carmona M.J."/>
            <person name="Serra M."/>
            <person name="Gomez A."/>
        </authorList>
    </citation>
    <scope>NUCLEOTIDE SEQUENCE [LARGE SCALE GENOMIC DNA]</scope>
    <source>
        <strain evidence="3">HYR1</strain>
    </source>
</reference>
<accession>A0A3M7Q0R7</accession>
<evidence type="ECO:0000256" key="1">
    <source>
        <dbReference type="SAM" id="MobiDB-lite"/>
    </source>
</evidence>
<dbReference type="PANTHER" id="PTHR22093">
    <property type="entry name" value="LEUKOCYTE RECEPTOR CLUSTER LRC MEMBER 1"/>
    <property type="match status" value="1"/>
</dbReference>
<feature type="compositionally biased region" description="Basic and acidic residues" evidence="1">
    <location>
        <begin position="175"/>
        <end position="194"/>
    </location>
</feature>
<keyword evidence="3" id="KW-0675">Receptor</keyword>
<name>A0A3M7Q0R7_BRAPC</name>
<feature type="region of interest" description="Disordered" evidence="1">
    <location>
        <begin position="160"/>
        <end position="194"/>
    </location>
</feature>
<dbReference type="PANTHER" id="PTHR22093:SF0">
    <property type="entry name" value="LEUKOCYTE RECEPTOR CLUSTER MEMBER 1"/>
    <property type="match status" value="1"/>
</dbReference>
<dbReference type="SMART" id="SM01083">
    <property type="entry name" value="Cir_N"/>
    <property type="match status" value="1"/>
</dbReference>
<feature type="compositionally biased region" description="Polar residues" evidence="1">
    <location>
        <begin position="233"/>
        <end position="243"/>
    </location>
</feature>
<dbReference type="EMBL" id="REGN01007898">
    <property type="protein sequence ID" value="RNA04990.1"/>
    <property type="molecule type" value="Genomic_DNA"/>
</dbReference>
<feature type="compositionally biased region" description="Basic and acidic residues" evidence="1">
    <location>
        <begin position="217"/>
        <end position="229"/>
    </location>
</feature>
<dbReference type="InterPro" id="IPR019339">
    <property type="entry name" value="CIR_N_dom"/>
</dbReference>
<feature type="compositionally biased region" description="Basic residues" evidence="1">
    <location>
        <begin position="165"/>
        <end position="174"/>
    </location>
</feature>
<evidence type="ECO:0000259" key="2">
    <source>
        <dbReference type="SMART" id="SM01083"/>
    </source>
</evidence>
<sequence>MNILHHKSWHVRNKDNIKRVRRDEAKAAEHEKEKQKKVAVAESEARINFLRAKSSNDSQLITYDHFQNQNHVNLFEKEEKGLNITEKNKEVEEEKKKEQEVYEKKIGALKYLVDDELDIKNQPWYKTVGIRNVKKEDDVEIDLKHKRYLDPLKSIEELTGETERKKLKKKHKKEKQKEKDKDKNRTKSIDELRAERIKREAEEKIKAQRLISGEITKPNEPKIEADDRKRKYNNQFNPDFSKF</sequence>
<evidence type="ECO:0000313" key="3">
    <source>
        <dbReference type="EMBL" id="RNA04990.1"/>
    </source>
</evidence>
<organism evidence="3 4">
    <name type="scientific">Brachionus plicatilis</name>
    <name type="common">Marine rotifer</name>
    <name type="synonym">Brachionus muelleri</name>
    <dbReference type="NCBI Taxonomy" id="10195"/>
    <lineage>
        <taxon>Eukaryota</taxon>
        <taxon>Metazoa</taxon>
        <taxon>Spiralia</taxon>
        <taxon>Gnathifera</taxon>
        <taxon>Rotifera</taxon>
        <taxon>Eurotatoria</taxon>
        <taxon>Monogononta</taxon>
        <taxon>Pseudotrocha</taxon>
        <taxon>Ploima</taxon>
        <taxon>Brachionidae</taxon>
        <taxon>Brachionus</taxon>
    </lineage>
</organism>
<protein>
    <submittedName>
        <fullName evidence="3">Leukocyte receptor cluster member 1</fullName>
    </submittedName>
</protein>
<evidence type="ECO:0000313" key="4">
    <source>
        <dbReference type="Proteomes" id="UP000276133"/>
    </source>
</evidence>
<dbReference type="Pfam" id="PF10197">
    <property type="entry name" value="Cir_N"/>
    <property type="match status" value="1"/>
</dbReference>
<dbReference type="Proteomes" id="UP000276133">
    <property type="component" value="Unassembled WGS sequence"/>
</dbReference>
<feature type="region of interest" description="Disordered" evidence="1">
    <location>
        <begin position="208"/>
        <end position="243"/>
    </location>
</feature>
<dbReference type="STRING" id="10195.A0A3M7Q0R7"/>
<feature type="domain" description="CBF1-interacting co-repressor CIR N-terminal" evidence="2">
    <location>
        <begin position="8"/>
        <end position="44"/>
    </location>
</feature>
<proteinExistence type="predicted"/>
<dbReference type="OrthoDB" id="2159131at2759"/>